<dbReference type="GeneID" id="7195502"/>
<dbReference type="eggNOG" id="ENOG502S5Q9">
    <property type="taxonomic scope" value="Eukaryota"/>
</dbReference>
<protein>
    <recommendedName>
        <fullName evidence="2">Spondin domain-containing protein</fullName>
    </recommendedName>
</protein>
<reference evidence="4" key="2">
    <citation type="submission" date="2008-08" db="EMBL/GenBank/DDBJ databases">
        <authorList>
            <consortium name="Diatom Consortium"/>
            <person name="Grigoriev I."/>
            <person name="Grimwood J."/>
            <person name="Kuo A."/>
            <person name="Otillar R.P."/>
            <person name="Salamov A."/>
            <person name="Detter J.C."/>
            <person name="Lindquist E."/>
            <person name="Shapiro H."/>
            <person name="Lucas S."/>
            <person name="Glavina del Rio T."/>
            <person name="Pitluck S."/>
            <person name="Rokhsar D."/>
            <person name="Bowler C."/>
        </authorList>
    </citation>
    <scope>GENOME REANNOTATION</scope>
    <source>
        <strain evidence="4">CCAP 1055/1</strain>
    </source>
</reference>
<evidence type="ECO:0000313" key="3">
    <source>
        <dbReference type="EMBL" id="EEC44576.1"/>
    </source>
</evidence>
<reference evidence="3 4" key="1">
    <citation type="journal article" date="2008" name="Nature">
        <title>The Phaeodactylum genome reveals the evolutionary history of diatom genomes.</title>
        <authorList>
            <person name="Bowler C."/>
            <person name="Allen A.E."/>
            <person name="Badger J.H."/>
            <person name="Grimwood J."/>
            <person name="Jabbari K."/>
            <person name="Kuo A."/>
            <person name="Maheswari U."/>
            <person name="Martens C."/>
            <person name="Maumus F."/>
            <person name="Otillar R.P."/>
            <person name="Rayko E."/>
            <person name="Salamov A."/>
            <person name="Vandepoele K."/>
            <person name="Beszteri B."/>
            <person name="Gruber A."/>
            <person name="Heijde M."/>
            <person name="Katinka M."/>
            <person name="Mock T."/>
            <person name="Valentin K."/>
            <person name="Verret F."/>
            <person name="Berges J.A."/>
            <person name="Brownlee C."/>
            <person name="Cadoret J.P."/>
            <person name="Chiovitti A."/>
            <person name="Choi C.J."/>
            <person name="Coesel S."/>
            <person name="De Martino A."/>
            <person name="Detter J.C."/>
            <person name="Durkin C."/>
            <person name="Falciatore A."/>
            <person name="Fournet J."/>
            <person name="Haruta M."/>
            <person name="Huysman M.J."/>
            <person name="Jenkins B.D."/>
            <person name="Jiroutova K."/>
            <person name="Jorgensen R.E."/>
            <person name="Joubert Y."/>
            <person name="Kaplan A."/>
            <person name="Kroger N."/>
            <person name="Kroth P.G."/>
            <person name="La Roche J."/>
            <person name="Lindquist E."/>
            <person name="Lommer M."/>
            <person name="Martin-Jezequel V."/>
            <person name="Lopez P.J."/>
            <person name="Lucas S."/>
            <person name="Mangogna M."/>
            <person name="McGinnis K."/>
            <person name="Medlin L.K."/>
            <person name="Montsant A."/>
            <person name="Oudot-Le Secq M.P."/>
            <person name="Napoli C."/>
            <person name="Obornik M."/>
            <person name="Parker M.S."/>
            <person name="Petit J.L."/>
            <person name="Porcel B.M."/>
            <person name="Poulsen N."/>
            <person name="Robison M."/>
            <person name="Rychlewski L."/>
            <person name="Rynearson T.A."/>
            <person name="Schmutz J."/>
            <person name="Shapiro H."/>
            <person name="Siaut M."/>
            <person name="Stanley M."/>
            <person name="Sussman M.R."/>
            <person name="Taylor A.R."/>
            <person name="Vardi A."/>
            <person name="von Dassow P."/>
            <person name="Vyverman W."/>
            <person name="Willis A."/>
            <person name="Wyrwicz L.S."/>
            <person name="Rokhsar D.S."/>
            <person name="Weissenbach J."/>
            <person name="Armbrust E.V."/>
            <person name="Green B.R."/>
            <person name="Van de Peer Y."/>
            <person name="Grigoriev I.V."/>
        </authorList>
    </citation>
    <scope>NUCLEOTIDE SEQUENCE [LARGE SCALE GENOMIC DNA]</scope>
    <source>
        <strain evidence="3 4">CCAP 1055/1</strain>
    </source>
</reference>
<proteinExistence type="predicted"/>
<evidence type="ECO:0000259" key="2">
    <source>
        <dbReference type="Pfam" id="PF06468"/>
    </source>
</evidence>
<dbReference type="RefSeq" id="XP_002183907.1">
    <property type="nucleotide sequence ID" value="XM_002183871.1"/>
</dbReference>
<dbReference type="OrthoDB" id="186138at2759"/>
<sequence length="295" mass="31746">MLYDYHMDFPEPQFSALSPLHSQAHKFETSSQVISATHPQLFSFLKLCFFFLTCQQGAATLQGGPMVGESGNQDDLIPRALKSGKGSSSSKDPKSSQRSTTLKITVRNLAYLQPMSGFFVMAHNAHATPLFQLGEPATDALATLAEEGDASALVNMFSEMETTGVDQSSIGVFSNGGPLTPFESLTFEVKVSKKYPYVSFASMAINTNDCFIGINARELVPGMSFTVPGYDSGTEENNEDCGFIPGPFCQDINTDSAAAGNGEGVVHVHRGVHGVADLIPAELDWRNPMLLVTVE</sequence>
<gene>
    <name evidence="3" type="ORF">PHATRDRAFT_49342</name>
</gene>
<evidence type="ECO:0000313" key="4">
    <source>
        <dbReference type="Proteomes" id="UP000000759"/>
    </source>
</evidence>
<keyword evidence="4" id="KW-1185">Reference proteome</keyword>
<dbReference type="AlphaFoldDB" id="B7GAA1"/>
<accession>B7GAA1</accession>
<dbReference type="PaxDb" id="2850-Phatr49342"/>
<dbReference type="NCBIfam" id="NF038123">
    <property type="entry name" value="NF038123_dom"/>
    <property type="match status" value="1"/>
</dbReference>
<dbReference type="EMBL" id="CM000623">
    <property type="protein sequence ID" value="EEC44576.1"/>
    <property type="molecule type" value="Genomic_DNA"/>
</dbReference>
<feature type="region of interest" description="Disordered" evidence="1">
    <location>
        <begin position="65"/>
        <end position="100"/>
    </location>
</feature>
<dbReference type="Proteomes" id="UP000000759">
    <property type="component" value="Chromosome 21"/>
</dbReference>
<dbReference type="KEGG" id="pti:PHATRDRAFT_49342"/>
<evidence type="ECO:0000256" key="1">
    <source>
        <dbReference type="SAM" id="MobiDB-lite"/>
    </source>
</evidence>
<dbReference type="Gene3D" id="2.60.40.2130">
    <property type="entry name" value="F-spondin domain"/>
    <property type="match status" value="1"/>
</dbReference>
<organism evidence="3 4">
    <name type="scientific">Phaeodactylum tricornutum (strain CCAP 1055/1)</name>
    <dbReference type="NCBI Taxonomy" id="556484"/>
    <lineage>
        <taxon>Eukaryota</taxon>
        <taxon>Sar</taxon>
        <taxon>Stramenopiles</taxon>
        <taxon>Ochrophyta</taxon>
        <taxon>Bacillariophyta</taxon>
        <taxon>Bacillariophyceae</taxon>
        <taxon>Bacillariophycidae</taxon>
        <taxon>Naviculales</taxon>
        <taxon>Phaeodactylaceae</taxon>
        <taxon>Phaeodactylum</taxon>
    </lineage>
</organism>
<dbReference type="InParanoid" id="B7GAA1"/>
<dbReference type="InterPro" id="IPR009465">
    <property type="entry name" value="Spondin_N"/>
</dbReference>
<name>B7GAA1_PHATC</name>
<dbReference type="HOGENOM" id="CLU_558362_0_0_1"/>
<dbReference type="Pfam" id="PF06468">
    <property type="entry name" value="Spond_N"/>
    <property type="match status" value="1"/>
</dbReference>
<dbReference type="InterPro" id="IPR038678">
    <property type="entry name" value="Spondin_N_sf"/>
</dbReference>
<feature type="domain" description="Spondin" evidence="2">
    <location>
        <begin position="116"/>
        <end position="220"/>
    </location>
</feature>